<dbReference type="Pfam" id="PF02635">
    <property type="entry name" value="DsrE"/>
    <property type="match status" value="1"/>
</dbReference>
<dbReference type="InterPro" id="IPR027396">
    <property type="entry name" value="DsrEFH-like"/>
</dbReference>
<accession>A0A0P6XW95</accession>
<dbReference type="AlphaFoldDB" id="A0A0P6XW95"/>
<organism evidence="1 2">
    <name type="scientific">Levilinea saccharolytica</name>
    <dbReference type="NCBI Taxonomy" id="229921"/>
    <lineage>
        <taxon>Bacteria</taxon>
        <taxon>Bacillati</taxon>
        <taxon>Chloroflexota</taxon>
        <taxon>Anaerolineae</taxon>
        <taxon>Anaerolineales</taxon>
        <taxon>Anaerolineaceae</taxon>
        <taxon>Levilinea</taxon>
    </lineage>
</organism>
<keyword evidence="2" id="KW-1185">Reference proteome</keyword>
<dbReference type="STRING" id="229921.ADN01_13575"/>
<sequence>MNLQEKAQSTVVLIRAEGMGQGERELQLKLIGTYLKLLLENAWLPNAICLYTDGVKLAVSGSPVLEQLKALEERGVRLILCSTCLNYYGLADQVQVGIVGGMNDILEAQMRAERVITL</sequence>
<dbReference type="InterPro" id="IPR003787">
    <property type="entry name" value="Sulphur_relay_DsrE/F-like"/>
</dbReference>
<evidence type="ECO:0000313" key="1">
    <source>
        <dbReference type="EMBL" id="KPL79717.1"/>
    </source>
</evidence>
<dbReference type="OrthoDB" id="9801500at2"/>
<name>A0A0P6XW95_9CHLR</name>
<protein>
    <submittedName>
        <fullName evidence="1">Uncharacterized protein</fullName>
    </submittedName>
</protein>
<dbReference type="SUPFAM" id="SSF75169">
    <property type="entry name" value="DsrEFH-like"/>
    <property type="match status" value="1"/>
</dbReference>
<dbReference type="RefSeq" id="WP_062417436.1">
    <property type="nucleotide sequence ID" value="NZ_DF967974.1"/>
</dbReference>
<dbReference type="Gene3D" id="3.40.1260.10">
    <property type="entry name" value="DsrEFH-like"/>
    <property type="match status" value="1"/>
</dbReference>
<dbReference type="EMBL" id="LGCM01000046">
    <property type="protein sequence ID" value="KPL79717.1"/>
    <property type="molecule type" value="Genomic_DNA"/>
</dbReference>
<dbReference type="Proteomes" id="UP000050501">
    <property type="component" value="Unassembled WGS sequence"/>
</dbReference>
<gene>
    <name evidence="1" type="ORF">ADN01_13575</name>
</gene>
<reference evidence="1 2" key="1">
    <citation type="submission" date="2015-07" db="EMBL/GenBank/DDBJ databases">
        <title>Genome sequence of Levilinea saccharolytica DSM 16555.</title>
        <authorList>
            <person name="Hemp J."/>
            <person name="Ward L.M."/>
            <person name="Pace L.A."/>
            <person name="Fischer W.W."/>
        </authorList>
    </citation>
    <scope>NUCLEOTIDE SEQUENCE [LARGE SCALE GENOMIC DNA]</scope>
    <source>
        <strain evidence="1 2">KIBI-1</strain>
    </source>
</reference>
<evidence type="ECO:0000313" key="2">
    <source>
        <dbReference type="Proteomes" id="UP000050501"/>
    </source>
</evidence>
<comment type="caution">
    <text evidence="1">The sequence shown here is derived from an EMBL/GenBank/DDBJ whole genome shotgun (WGS) entry which is preliminary data.</text>
</comment>
<proteinExistence type="predicted"/>